<dbReference type="SUPFAM" id="SSF57884">
    <property type="entry name" value="Ada DNA repair protein, N-terminal domain (N-Ada 10)"/>
    <property type="match status" value="1"/>
</dbReference>
<dbReference type="InterPro" id="IPR001497">
    <property type="entry name" value="MethylDNA_cys_MeTrfase_AS"/>
</dbReference>
<dbReference type="Gene3D" id="3.40.10.10">
    <property type="entry name" value="DNA Methylphosphotriester Repair Domain"/>
    <property type="match status" value="1"/>
</dbReference>
<feature type="binding site" evidence="16">
    <location>
        <position position="49"/>
    </location>
    <ligand>
        <name>Zn(2+)</name>
        <dbReference type="ChEBI" id="CHEBI:29105"/>
    </ligand>
</feature>
<dbReference type="NCBIfam" id="TIGR00589">
    <property type="entry name" value="ogt"/>
    <property type="match status" value="1"/>
</dbReference>
<keyword evidence="4 18" id="KW-0489">Methyltransferase</keyword>
<dbReference type="GO" id="GO:0032259">
    <property type="term" value="P:methylation"/>
    <property type="evidence" value="ECO:0007669"/>
    <property type="project" value="UniProtKB-KW"/>
</dbReference>
<dbReference type="GO" id="GO:0008270">
    <property type="term" value="F:zinc ion binding"/>
    <property type="evidence" value="ECO:0007669"/>
    <property type="project" value="InterPro"/>
</dbReference>
<comment type="catalytic activity">
    <reaction evidence="14">
        <text>a 6-O-methyl-2'-deoxyguanosine in DNA + L-cysteinyl-[protein] = S-methyl-L-cysteinyl-[protein] + a 2'-deoxyguanosine in DNA</text>
        <dbReference type="Rhea" id="RHEA:24000"/>
        <dbReference type="Rhea" id="RHEA-COMP:10131"/>
        <dbReference type="Rhea" id="RHEA-COMP:10132"/>
        <dbReference type="Rhea" id="RHEA-COMP:11367"/>
        <dbReference type="Rhea" id="RHEA-COMP:11368"/>
        <dbReference type="ChEBI" id="CHEBI:29950"/>
        <dbReference type="ChEBI" id="CHEBI:82612"/>
        <dbReference type="ChEBI" id="CHEBI:85445"/>
        <dbReference type="ChEBI" id="CHEBI:85448"/>
        <dbReference type="EC" id="2.1.1.63"/>
    </reaction>
</comment>
<accession>A0A5C8P5G1</accession>
<keyword evidence="6 16" id="KW-0479">Metal-binding</keyword>
<feature type="domain" description="HTH araC/xylS-type" evidence="17">
    <location>
        <begin position="91"/>
        <end position="191"/>
    </location>
</feature>
<dbReference type="Pfam" id="PF12833">
    <property type="entry name" value="HTH_18"/>
    <property type="match status" value="1"/>
</dbReference>
<evidence type="ECO:0000256" key="14">
    <source>
        <dbReference type="ARBA" id="ARBA00049348"/>
    </source>
</evidence>
<dbReference type="EC" id="2.1.1.63" evidence="3"/>
<dbReference type="Proteomes" id="UP000321548">
    <property type="component" value="Unassembled WGS sequence"/>
</dbReference>
<evidence type="ECO:0000256" key="7">
    <source>
        <dbReference type="ARBA" id="ARBA00022763"/>
    </source>
</evidence>
<dbReference type="Gene3D" id="1.10.10.60">
    <property type="entry name" value="Homeodomain-like"/>
    <property type="match status" value="1"/>
</dbReference>
<dbReference type="InterPro" id="IPR014048">
    <property type="entry name" value="MethylDNA_cys_MeTrfase_DNA-bd"/>
</dbReference>
<evidence type="ECO:0000256" key="13">
    <source>
        <dbReference type="ARBA" id="ARBA00023204"/>
    </source>
</evidence>
<keyword evidence="10 18" id="KW-0238">DNA-binding</keyword>
<feature type="binding site" evidence="16">
    <location>
        <position position="45"/>
    </location>
    <ligand>
        <name>Zn(2+)</name>
        <dbReference type="ChEBI" id="CHEBI:29105"/>
    </ligand>
</feature>
<comment type="caution">
    <text evidence="18">The sequence shown here is derived from an EMBL/GenBank/DDBJ whole genome shotgun (WGS) entry which is preliminary data.</text>
</comment>
<evidence type="ECO:0000256" key="15">
    <source>
        <dbReference type="PIRSR" id="PIRSR000409-1"/>
    </source>
</evidence>
<dbReference type="Pfam" id="PF02805">
    <property type="entry name" value="Ada_Zn_binding"/>
    <property type="match status" value="1"/>
</dbReference>
<keyword evidence="11" id="KW-0010">Activator</keyword>
<dbReference type="InterPro" id="IPR035451">
    <property type="entry name" value="Ada-like_dom_sf"/>
</dbReference>
<keyword evidence="19" id="KW-1185">Reference proteome</keyword>
<evidence type="ECO:0000256" key="12">
    <source>
        <dbReference type="ARBA" id="ARBA00023163"/>
    </source>
</evidence>
<evidence type="ECO:0000256" key="1">
    <source>
        <dbReference type="ARBA" id="ARBA00001286"/>
    </source>
</evidence>
<dbReference type="SUPFAM" id="SSF46767">
    <property type="entry name" value="Methylated DNA-protein cysteine methyltransferase, C-terminal domain"/>
    <property type="match status" value="1"/>
</dbReference>
<dbReference type="GO" id="GO:0003908">
    <property type="term" value="F:methylated-DNA-[protein]-cysteine S-methyltransferase activity"/>
    <property type="evidence" value="ECO:0007669"/>
    <property type="project" value="UniProtKB-EC"/>
</dbReference>
<evidence type="ECO:0000259" key="17">
    <source>
        <dbReference type="PROSITE" id="PS01124"/>
    </source>
</evidence>
<dbReference type="GO" id="GO:0043565">
    <property type="term" value="F:sequence-specific DNA binding"/>
    <property type="evidence" value="ECO:0007669"/>
    <property type="project" value="InterPro"/>
</dbReference>
<feature type="active site" description="Nucleophile; methyl group acceptor from either O6-methylguanine or O4-methylthymine" evidence="15">
    <location>
        <position position="329"/>
    </location>
</feature>
<dbReference type="CDD" id="cd06445">
    <property type="entry name" value="ATase"/>
    <property type="match status" value="1"/>
</dbReference>
<dbReference type="GO" id="GO:0006281">
    <property type="term" value="P:DNA repair"/>
    <property type="evidence" value="ECO:0007669"/>
    <property type="project" value="UniProtKB-KW"/>
</dbReference>
<dbReference type="InterPro" id="IPR036217">
    <property type="entry name" value="MethylDNA_cys_MeTrfase_DNAb"/>
</dbReference>
<dbReference type="Gene3D" id="3.30.160.70">
    <property type="entry name" value="Methylated DNA-protein cysteine methyltransferase domain"/>
    <property type="match status" value="1"/>
</dbReference>
<dbReference type="PANTHER" id="PTHR10815:SF14">
    <property type="entry name" value="BIFUNCTIONAL TRANSCRIPTIONAL ACTIVATOR_DNA REPAIR ENZYME ADA"/>
    <property type="match status" value="1"/>
</dbReference>
<comment type="cofactor">
    <cofactor evidence="16">
        <name>Zn(2+)</name>
        <dbReference type="ChEBI" id="CHEBI:29105"/>
    </cofactor>
    <text evidence="16">Binds 1 zinc ion per subunit.</text>
</comment>
<dbReference type="InterPro" id="IPR018062">
    <property type="entry name" value="HTH_AraC-typ_CS"/>
</dbReference>
<dbReference type="NCBIfam" id="NF011964">
    <property type="entry name" value="PRK15435.1"/>
    <property type="match status" value="1"/>
</dbReference>
<dbReference type="RefSeq" id="WP_147702683.1">
    <property type="nucleotide sequence ID" value="NZ_VDUY01000001.1"/>
</dbReference>
<keyword evidence="13" id="KW-0234">DNA repair</keyword>
<dbReference type="InterPro" id="IPR009057">
    <property type="entry name" value="Homeodomain-like_sf"/>
</dbReference>
<dbReference type="OrthoDB" id="9802228at2"/>
<evidence type="ECO:0000256" key="16">
    <source>
        <dbReference type="PIRSR" id="PIRSR000409-3"/>
    </source>
</evidence>
<evidence type="ECO:0000256" key="8">
    <source>
        <dbReference type="ARBA" id="ARBA00022833"/>
    </source>
</evidence>
<keyword evidence="9" id="KW-0805">Transcription regulation</keyword>
<evidence type="ECO:0000256" key="4">
    <source>
        <dbReference type="ARBA" id="ARBA00022603"/>
    </source>
</evidence>
<proteinExistence type="inferred from homology"/>
<keyword evidence="7" id="KW-0227">DNA damage</keyword>
<evidence type="ECO:0000313" key="19">
    <source>
        <dbReference type="Proteomes" id="UP000321548"/>
    </source>
</evidence>
<keyword evidence="12" id="KW-0804">Transcription</keyword>
<dbReference type="SUPFAM" id="SSF53155">
    <property type="entry name" value="Methylated DNA-protein cysteine methyltransferase domain"/>
    <property type="match status" value="1"/>
</dbReference>
<dbReference type="InterPro" id="IPR036388">
    <property type="entry name" value="WH-like_DNA-bd_sf"/>
</dbReference>
<dbReference type="GO" id="GO:0003700">
    <property type="term" value="F:DNA-binding transcription factor activity"/>
    <property type="evidence" value="ECO:0007669"/>
    <property type="project" value="InterPro"/>
</dbReference>
<dbReference type="Pfam" id="PF01035">
    <property type="entry name" value="DNA_binding_1"/>
    <property type="match status" value="1"/>
</dbReference>
<keyword evidence="5 18" id="KW-0808">Transferase</keyword>
<protein>
    <recommendedName>
        <fullName evidence="3">methylated-DNA--[protein]-cysteine S-methyltransferase</fullName>
        <ecNumber evidence="3">2.1.1.63</ecNumber>
    </recommendedName>
</protein>
<dbReference type="InterPro" id="IPR018060">
    <property type="entry name" value="HTH_AraC"/>
</dbReference>
<dbReference type="InterPro" id="IPR016221">
    <property type="entry name" value="Bifunct_regulatory_prot_Ada"/>
</dbReference>
<feature type="binding site" evidence="16">
    <location>
        <position position="79"/>
    </location>
    <ligand>
        <name>Zn(2+)</name>
        <dbReference type="ChEBI" id="CHEBI:29105"/>
    </ligand>
</feature>
<dbReference type="PROSITE" id="PS00041">
    <property type="entry name" value="HTH_ARAC_FAMILY_1"/>
    <property type="match status" value="1"/>
</dbReference>
<gene>
    <name evidence="18" type="primary">ada</name>
    <name evidence="18" type="ORF">FHP08_02355</name>
</gene>
<comment type="catalytic activity">
    <reaction evidence="1">
        <text>a 4-O-methyl-thymidine in DNA + L-cysteinyl-[protein] = a thymidine in DNA + S-methyl-L-cysteinyl-[protein]</text>
        <dbReference type="Rhea" id="RHEA:53428"/>
        <dbReference type="Rhea" id="RHEA-COMP:10131"/>
        <dbReference type="Rhea" id="RHEA-COMP:10132"/>
        <dbReference type="Rhea" id="RHEA-COMP:13555"/>
        <dbReference type="Rhea" id="RHEA-COMP:13556"/>
        <dbReference type="ChEBI" id="CHEBI:29950"/>
        <dbReference type="ChEBI" id="CHEBI:82612"/>
        <dbReference type="ChEBI" id="CHEBI:137386"/>
        <dbReference type="ChEBI" id="CHEBI:137387"/>
        <dbReference type="EC" id="2.1.1.63"/>
    </reaction>
</comment>
<dbReference type="InterPro" id="IPR036631">
    <property type="entry name" value="MGMT_N_sf"/>
</dbReference>
<dbReference type="PROSITE" id="PS01124">
    <property type="entry name" value="HTH_ARAC_FAMILY_2"/>
    <property type="match status" value="1"/>
</dbReference>
<evidence type="ECO:0000256" key="5">
    <source>
        <dbReference type="ARBA" id="ARBA00022679"/>
    </source>
</evidence>
<reference evidence="18 19" key="1">
    <citation type="submission" date="2019-06" db="EMBL/GenBank/DDBJ databases">
        <title>Quisquiliibacterium sp. nov., isolated from a maize field.</title>
        <authorList>
            <person name="Lin S.-Y."/>
            <person name="Tsai C.-F."/>
            <person name="Young C.-C."/>
        </authorList>
    </citation>
    <scope>NUCLEOTIDE SEQUENCE [LARGE SCALE GENOMIC DNA]</scope>
    <source>
        <strain evidence="18 19">CC-CFT501</strain>
    </source>
</reference>
<evidence type="ECO:0000256" key="9">
    <source>
        <dbReference type="ARBA" id="ARBA00023015"/>
    </source>
</evidence>
<dbReference type="Gene3D" id="1.10.10.10">
    <property type="entry name" value="Winged helix-like DNA-binding domain superfamily/Winged helix DNA-binding domain"/>
    <property type="match status" value="1"/>
</dbReference>
<dbReference type="PIRSF" id="PIRSF000409">
    <property type="entry name" value="Ada"/>
    <property type="match status" value="1"/>
</dbReference>
<evidence type="ECO:0000313" key="18">
    <source>
        <dbReference type="EMBL" id="TXL68543.1"/>
    </source>
</evidence>
<dbReference type="SMART" id="SM00342">
    <property type="entry name" value="HTH_ARAC"/>
    <property type="match status" value="1"/>
</dbReference>
<dbReference type="FunFam" id="1.10.10.10:FF:000214">
    <property type="entry name" value="Methylated-DNA--protein-cysteine methyltransferase"/>
    <property type="match status" value="1"/>
</dbReference>
<organism evidence="18 19">
    <name type="scientific">Zeimonas arvi</name>
    <dbReference type="NCBI Taxonomy" id="2498847"/>
    <lineage>
        <taxon>Bacteria</taxon>
        <taxon>Pseudomonadati</taxon>
        <taxon>Pseudomonadota</taxon>
        <taxon>Betaproteobacteria</taxon>
        <taxon>Burkholderiales</taxon>
        <taxon>Burkholderiaceae</taxon>
        <taxon>Zeimonas</taxon>
    </lineage>
</organism>
<name>A0A5C8P5G1_9BURK</name>
<dbReference type="EMBL" id="VDUY01000001">
    <property type="protein sequence ID" value="TXL68543.1"/>
    <property type="molecule type" value="Genomic_DNA"/>
</dbReference>
<evidence type="ECO:0000256" key="6">
    <source>
        <dbReference type="ARBA" id="ARBA00022723"/>
    </source>
</evidence>
<dbReference type="AlphaFoldDB" id="A0A5C8P5G1"/>
<keyword evidence="8 16" id="KW-0862">Zinc</keyword>
<dbReference type="InterPro" id="IPR004026">
    <property type="entry name" value="Ada_DNA_repair_Zn-bd"/>
</dbReference>
<sequence length="359" mass="38321">MNMSTRKEHLAAATVADPRWSAVAARDPACDGRFVYSVASTGVYCRPSCAARRPRPENVAFHAGPAEAERAGFRPCRRCRPDRPSLAESHARMVAGLCRTIESAEQAPTLDALAREAGMSPHHLQRVFKALVGLSPRQYAAAHRAQRLRERLGGGGRVTDAIYDAGFGSSGRFYENANEVLGMTPTVWRAGGANTEIRFAIGQCSLGAILVAASERGVCAILIGDDPEALARDLQDRFPRAALVGGDADFEKTVATVVGFVEAPRLGLELPLDVRGTAFQQRVWQALRDIPPGSTASYTEIAARIGAPKSVRAVAGACAANAIAVAIPCHRVVRTDGGLAGYRWGVARKRALLEREAAQ</sequence>
<dbReference type="PROSITE" id="PS00374">
    <property type="entry name" value="MGMT"/>
    <property type="match status" value="1"/>
</dbReference>
<evidence type="ECO:0000256" key="2">
    <source>
        <dbReference type="ARBA" id="ARBA00008711"/>
    </source>
</evidence>
<feature type="binding site" evidence="16">
    <location>
        <position position="76"/>
    </location>
    <ligand>
        <name>Zn(2+)</name>
        <dbReference type="ChEBI" id="CHEBI:29105"/>
    </ligand>
</feature>
<evidence type="ECO:0000256" key="11">
    <source>
        <dbReference type="ARBA" id="ARBA00023159"/>
    </source>
</evidence>
<feature type="active site" description="Nucleophile; methyl group acceptor from methylphosphotriester" evidence="15">
    <location>
        <position position="45"/>
    </location>
</feature>
<evidence type="ECO:0000256" key="10">
    <source>
        <dbReference type="ARBA" id="ARBA00023125"/>
    </source>
</evidence>
<dbReference type="SUPFAM" id="SSF46689">
    <property type="entry name" value="Homeodomain-like"/>
    <property type="match status" value="1"/>
</dbReference>
<comment type="similarity">
    <text evidence="2">Belongs to the MGMT family.</text>
</comment>
<evidence type="ECO:0000256" key="3">
    <source>
        <dbReference type="ARBA" id="ARBA00011918"/>
    </source>
</evidence>
<dbReference type="PANTHER" id="PTHR10815">
    <property type="entry name" value="METHYLATED-DNA--PROTEIN-CYSTEINE METHYLTRANSFERASE"/>
    <property type="match status" value="1"/>
</dbReference>